<accession>A0A6C0H713</accession>
<evidence type="ECO:0000313" key="1">
    <source>
        <dbReference type="EMBL" id="QHT75945.1"/>
    </source>
</evidence>
<sequence length="41" mass="4772">MVESNIEKYINSLPDDLEEIDVSNRGIKYLPDLSRFKSVML</sequence>
<dbReference type="AlphaFoldDB" id="A0A6C0H713"/>
<name>A0A6C0H713_9ZZZZ</name>
<proteinExistence type="predicted"/>
<reference evidence="1" key="1">
    <citation type="journal article" date="2020" name="Nature">
        <title>Giant virus diversity and host interactions through global metagenomics.</title>
        <authorList>
            <person name="Schulz F."/>
            <person name="Roux S."/>
            <person name="Paez-Espino D."/>
            <person name="Jungbluth S."/>
            <person name="Walsh D.A."/>
            <person name="Denef V.J."/>
            <person name="McMahon K.D."/>
            <person name="Konstantinidis K.T."/>
            <person name="Eloe-Fadrosh E.A."/>
            <person name="Kyrpides N.C."/>
            <person name="Woyke T."/>
        </authorList>
    </citation>
    <scope>NUCLEOTIDE SEQUENCE</scope>
    <source>
        <strain evidence="1">GVMAG-M-3300023179-71</strain>
    </source>
</reference>
<dbReference type="EMBL" id="MN739885">
    <property type="protein sequence ID" value="QHT75945.1"/>
    <property type="molecule type" value="Genomic_DNA"/>
</dbReference>
<organism evidence="1">
    <name type="scientific">viral metagenome</name>
    <dbReference type="NCBI Taxonomy" id="1070528"/>
    <lineage>
        <taxon>unclassified sequences</taxon>
        <taxon>metagenomes</taxon>
        <taxon>organismal metagenomes</taxon>
    </lineage>
</organism>
<protein>
    <submittedName>
        <fullName evidence="1">Uncharacterized protein</fullName>
    </submittedName>
</protein>